<dbReference type="NCBIfam" id="NF001270">
    <property type="entry name" value="PRK00228.2-2"/>
    <property type="match status" value="1"/>
</dbReference>
<dbReference type="OrthoDB" id="9807486at2"/>
<dbReference type="InterPro" id="IPR003774">
    <property type="entry name" value="AlgH-like"/>
</dbReference>
<dbReference type="GO" id="GO:0005829">
    <property type="term" value="C:cytosol"/>
    <property type="evidence" value="ECO:0007669"/>
    <property type="project" value="TreeGrafter"/>
</dbReference>
<evidence type="ECO:0000256" key="1">
    <source>
        <dbReference type="ARBA" id="ARBA00009600"/>
    </source>
</evidence>
<evidence type="ECO:0000313" key="3">
    <source>
        <dbReference type="Proteomes" id="UP000199092"/>
    </source>
</evidence>
<dbReference type="AlphaFoldDB" id="A0A1H1VV51"/>
<name>A0A1H1VV51_9ACTN</name>
<dbReference type="Proteomes" id="UP000199092">
    <property type="component" value="Chromosome I"/>
</dbReference>
<sequence length="189" mass="20459">MSRPPGSPSPGSLLVSSVLIADGVFDQTVVLVLDCDEDGALGVILNEISQTSLDAVLPDWVGSVSEPRLLFHGGPVSPNGAICLASVRTPGEEPPGWRPLFDTVGLLHLDTPIEIVAGAYRDLRIFAGYAGWSAGQLQDEIAQGRWHLAEATYEDVFGRKPLDLWRVVLRRQPGETAFFATWVEDPELN</sequence>
<proteinExistence type="inferred from homology"/>
<dbReference type="Pfam" id="PF02622">
    <property type="entry name" value="DUF179"/>
    <property type="match status" value="1"/>
</dbReference>
<gene>
    <name evidence="2" type="ORF">SAMN04488543_2581</name>
</gene>
<accession>A0A1H1VV51</accession>
<reference evidence="2 3" key="1">
    <citation type="submission" date="2016-10" db="EMBL/GenBank/DDBJ databases">
        <authorList>
            <person name="de Groot N.N."/>
        </authorList>
    </citation>
    <scope>NUCLEOTIDE SEQUENCE [LARGE SCALE GENOMIC DNA]</scope>
    <source>
        <strain evidence="2 3">DSM 21741</strain>
    </source>
</reference>
<organism evidence="2 3">
    <name type="scientific">Friedmanniella luteola</name>
    <dbReference type="NCBI Taxonomy" id="546871"/>
    <lineage>
        <taxon>Bacteria</taxon>
        <taxon>Bacillati</taxon>
        <taxon>Actinomycetota</taxon>
        <taxon>Actinomycetes</taxon>
        <taxon>Propionibacteriales</taxon>
        <taxon>Nocardioidaceae</taxon>
        <taxon>Friedmanniella</taxon>
    </lineage>
</organism>
<dbReference type="EMBL" id="LT629749">
    <property type="protein sequence ID" value="SDS88575.1"/>
    <property type="molecule type" value="Genomic_DNA"/>
</dbReference>
<comment type="similarity">
    <text evidence="1">Belongs to the UPF0301 (AlgH) family.</text>
</comment>
<dbReference type="STRING" id="546871.SAMN04488543_2581"/>
<dbReference type="RefSeq" id="WP_091413272.1">
    <property type="nucleotide sequence ID" value="NZ_LT629749.1"/>
</dbReference>
<dbReference type="PANTHER" id="PTHR30327">
    <property type="entry name" value="UNCHARACTERIZED PROTEIN YQGE"/>
    <property type="match status" value="1"/>
</dbReference>
<evidence type="ECO:0000313" key="2">
    <source>
        <dbReference type="EMBL" id="SDS88575.1"/>
    </source>
</evidence>
<dbReference type="Gene3D" id="3.40.1740.10">
    <property type="entry name" value="VC0467-like"/>
    <property type="match status" value="1"/>
</dbReference>
<dbReference type="SUPFAM" id="SSF143456">
    <property type="entry name" value="VC0467-like"/>
    <property type="match status" value="1"/>
</dbReference>
<dbReference type="PANTHER" id="PTHR30327:SF1">
    <property type="entry name" value="UPF0301 PROTEIN YQGE"/>
    <property type="match status" value="1"/>
</dbReference>
<keyword evidence="3" id="KW-1185">Reference proteome</keyword>
<protein>
    <submittedName>
        <fullName evidence="2">Putative transcriptional regulator</fullName>
    </submittedName>
</protein>